<dbReference type="Ensembl" id="ENSOMET00000031270.1">
    <property type="protein sequence ID" value="ENSOMEP00000021571.1"/>
    <property type="gene ID" value="ENSOMEG00000023469.1"/>
</dbReference>
<organism evidence="11 12">
    <name type="scientific">Oryzias melastigma</name>
    <name type="common">Marine medaka</name>
    <dbReference type="NCBI Taxonomy" id="30732"/>
    <lineage>
        <taxon>Eukaryota</taxon>
        <taxon>Metazoa</taxon>
        <taxon>Chordata</taxon>
        <taxon>Craniata</taxon>
        <taxon>Vertebrata</taxon>
        <taxon>Euteleostomi</taxon>
        <taxon>Actinopterygii</taxon>
        <taxon>Neopterygii</taxon>
        <taxon>Teleostei</taxon>
        <taxon>Neoteleostei</taxon>
        <taxon>Acanthomorphata</taxon>
        <taxon>Ovalentaria</taxon>
        <taxon>Atherinomorphae</taxon>
        <taxon>Beloniformes</taxon>
        <taxon>Adrianichthyidae</taxon>
        <taxon>Oryziinae</taxon>
        <taxon>Oryzias</taxon>
    </lineage>
</organism>
<dbReference type="GeneTree" id="ENSGT00940000165444"/>
<evidence type="ECO:0000256" key="5">
    <source>
        <dbReference type="ARBA" id="ARBA00022946"/>
    </source>
</evidence>
<dbReference type="PANTHER" id="PTHR12901:SF14">
    <property type="entry name" value="COENZYME Q-BINDING PROTEIN COQ10 HOMOLOG, MITOCHONDRIAL"/>
    <property type="match status" value="1"/>
</dbReference>
<dbReference type="EMBL" id="WKFB01000091">
    <property type="protein sequence ID" value="KAF6736286.1"/>
    <property type="molecule type" value="Genomic_DNA"/>
</dbReference>
<keyword evidence="5" id="KW-0809">Transit peptide</keyword>
<dbReference type="PANTHER" id="PTHR12901">
    <property type="entry name" value="SPERM PROTEIN HOMOLOG"/>
    <property type="match status" value="1"/>
</dbReference>
<proteinExistence type="inferred from homology"/>
<sequence length="235" mass="26536">MANRKTSLLAKALLDLSEVRSPKAVSGIRRAQLRHLSSLTPRRCSLQLPSVTALNAPSRSFINLVAAISARRVEYTETRTLEYSPEQMYSVVTNVDKYQHFVPWCNKSRVIKGRNGAVQAELEIGFPPITERYISDVTFDPNHQVRAICTEGSLFNHLETIWRFAPGAKDQPNSCQVDFFVSFEFKSLLHSQLASMFFDEVVKQMVNAFESRAAALYRNHTSAVIRRTPALSNTL</sequence>
<evidence type="ECO:0000256" key="1">
    <source>
        <dbReference type="ARBA" id="ARBA00004443"/>
    </source>
</evidence>
<dbReference type="GO" id="GO:0005743">
    <property type="term" value="C:mitochondrial inner membrane"/>
    <property type="evidence" value="ECO:0007669"/>
    <property type="project" value="UniProtKB-SubCell"/>
</dbReference>
<comment type="function">
    <text evidence="8">Required for the function of coenzyme Q in the respiratory chain. May serve as a chaperone or may be involved in the transport of Q6 from its site of synthesis to the catalytic sites of the respiratory complexes.</text>
</comment>
<dbReference type="Proteomes" id="UP000646548">
    <property type="component" value="Unassembled WGS sequence"/>
</dbReference>
<dbReference type="InterPro" id="IPR044996">
    <property type="entry name" value="COQ10-like"/>
</dbReference>
<evidence type="ECO:0000256" key="6">
    <source>
        <dbReference type="ARBA" id="ARBA00023128"/>
    </source>
</evidence>
<dbReference type="Gene3D" id="3.30.530.20">
    <property type="match status" value="1"/>
</dbReference>
<dbReference type="PaxDb" id="30732-ENSOMEP00000021571"/>
<keyword evidence="6" id="KW-0496">Mitochondrion</keyword>
<keyword evidence="7" id="KW-0472">Membrane</keyword>
<comment type="subunit">
    <text evidence="3">Interacts with coenzyme Q.</text>
</comment>
<dbReference type="FunFam" id="3.30.530.20:FF:000002">
    <property type="entry name" value="Coenzyme Q-binding protein COQ10 homolog, mitochondrial"/>
    <property type="match status" value="1"/>
</dbReference>
<dbReference type="InterPro" id="IPR023393">
    <property type="entry name" value="START-like_dom_sf"/>
</dbReference>
<evidence type="ECO:0000259" key="9">
    <source>
        <dbReference type="Pfam" id="PF03364"/>
    </source>
</evidence>
<evidence type="ECO:0000313" key="11">
    <source>
        <dbReference type="Ensembl" id="ENSOMEP00000021571.1"/>
    </source>
</evidence>
<dbReference type="GO" id="GO:0048039">
    <property type="term" value="F:ubiquinone binding"/>
    <property type="evidence" value="ECO:0007669"/>
    <property type="project" value="InterPro"/>
</dbReference>
<reference evidence="10" key="2">
    <citation type="journal article" name="BMC Genomics">
        <title>Long-read sequencing and de novo genome assembly of marine medaka (Oryzias melastigma).</title>
        <authorList>
            <person name="Liang P."/>
            <person name="Saqib H.S.A."/>
            <person name="Ni X."/>
            <person name="Shen Y."/>
        </authorList>
    </citation>
    <scope>NUCLEOTIDE SEQUENCE</scope>
    <source>
        <strain evidence="10">Bigg-433</strain>
    </source>
</reference>
<dbReference type="InterPro" id="IPR005031">
    <property type="entry name" value="COQ10_START"/>
</dbReference>
<accession>A0A3B3CVF1</accession>
<evidence type="ECO:0000256" key="2">
    <source>
        <dbReference type="ARBA" id="ARBA00006885"/>
    </source>
</evidence>
<gene>
    <name evidence="10" type="ORF">FQA47_012565</name>
</gene>
<name>A0A3B3CVF1_ORYME</name>
<dbReference type="AlphaFoldDB" id="A0A3B3CVF1"/>
<dbReference type="CDD" id="cd07813">
    <property type="entry name" value="COQ10p_like"/>
    <property type="match status" value="1"/>
</dbReference>
<evidence type="ECO:0000256" key="7">
    <source>
        <dbReference type="ARBA" id="ARBA00023136"/>
    </source>
</evidence>
<protein>
    <submittedName>
        <fullName evidence="10">Coenzyme Q-binding protein COQ10-like protein, mitochondrial</fullName>
    </submittedName>
    <submittedName>
        <fullName evidence="11">Si:ch73-141c7.1</fullName>
    </submittedName>
</protein>
<reference evidence="11" key="1">
    <citation type="submission" date="2025-05" db="UniProtKB">
        <authorList>
            <consortium name="Ensembl"/>
        </authorList>
    </citation>
    <scope>IDENTIFICATION</scope>
</reference>
<dbReference type="SUPFAM" id="SSF55961">
    <property type="entry name" value="Bet v1-like"/>
    <property type="match status" value="1"/>
</dbReference>
<keyword evidence="12" id="KW-1185">Reference proteome</keyword>
<evidence type="ECO:0000256" key="4">
    <source>
        <dbReference type="ARBA" id="ARBA00022792"/>
    </source>
</evidence>
<evidence type="ECO:0000313" key="10">
    <source>
        <dbReference type="EMBL" id="KAF6736286.1"/>
    </source>
</evidence>
<comment type="subcellular location">
    <subcellularLocation>
        <location evidence="1">Mitochondrion inner membrane</location>
        <topology evidence="1">Peripheral membrane protein</topology>
        <orientation evidence="1">Matrix side</orientation>
    </subcellularLocation>
</comment>
<dbReference type="STRING" id="30732.ENSOMEP00000021571"/>
<dbReference type="OrthoDB" id="292693at2759"/>
<dbReference type="Pfam" id="PF03364">
    <property type="entry name" value="Polyketide_cyc"/>
    <property type="match status" value="1"/>
</dbReference>
<feature type="domain" description="Coenzyme Q-binding protein COQ10 START" evidence="9">
    <location>
        <begin position="82"/>
        <end position="210"/>
    </location>
</feature>
<evidence type="ECO:0000313" key="12">
    <source>
        <dbReference type="Proteomes" id="UP000261560"/>
    </source>
</evidence>
<evidence type="ECO:0000256" key="8">
    <source>
        <dbReference type="ARBA" id="ARBA00024947"/>
    </source>
</evidence>
<dbReference type="OMA" id="SCKVEFY"/>
<evidence type="ECO:0000256" key="3">
    <source>
        <dbReference type="ARBA" id="ARBA00011814"/>
    </source>
</evidence>
<dbReference type="Proteomes" id="UP000261560">
    <property type="component" value="Unplaced"/>
</dbReference>
<keyword evidence="4" id="KW-0999">Mitochondrion inner membrane</keyword>
<comment type="similarity">
    <text evidence="2">Belongs to the COQ10 family.</text>
</comment>
<dbReference type="GO" id="GO:0045333">
    <property type="term" value="P:cellular respiration"/>
    <property type="evidence" value="ECO:0007669"/>
    <property type="project" value="InterPro"/>
</dbReference>